<accession>A0A927N4D6</accession>
<dbReference type="InterPro" id="IPR036412">
    <property type="entry name" value="HAD-like_sf"/>
</dbReference>
<dbReference type="PANTHER" id="PTHR43768">
    <property type="entry name" value="TREHALOSE 6-PHOSPHATE PHOSPHATASE"/>
    <property type="match status" value="1"/>
</dbReference>
<dbReference type="NCBIfam" id="TIGR00685">
    <property type="entry name" value="T6PP"/>
    <property type="match status" value="1"/>
</dbReference>
<dbReference type="Pfam" id="PF02358">
    <property type="entry name" value="Trehalose_PPase"/>
    <property type="match status" value="1"/>
</dbReference>
<keyword evidence="1 3" id="KW-0378">Hydrolase</keyword>
<dbReference type="Gene3D" id="3.40.50.1000">
    <property type="entry name" value="HAD superfamily/HAD-like"/>
    <property type="match status" value="1"/>
</dbReference>
<comment type="similarity">
    <text evidence="3">Belongs to the trehalose phosphatase family.</text>
</comment>
<keyword evidence="3" id="KW-0479">Metal-binding</keyword>
<keyword evidence="3" id="KW-0460">Magnesium</keyword>
<dbReference type="Gene3D" id="3.30.70.1020">
    <property type="entry name" value="Trehalose-6-phosphate phosphatase related protein, domain 2"/>
    <property type="match status" value="1"/>
</dbReference>
<dbReference type="InterPro" id="IPR003337">
    <property type="entry name" value="Trehalose_PPase"/>
</dbReference>
<dbReference type="InterPro" id="IPR023214">
    <property type="entry name" value="HAD_sf"/>
</dbReference>
<protein>
    <recommendedName>
        <fullName evidence="3">Trehalose 6-phosphate phosphatase</fullName>
        <ecNumber evidence="3">3.1.3.12</ecNumber>
    </recommendedName>
</protein>
<name>A0A927N4D6_9ACTN</name>
<dbReference type="InterPro" id="IPR044651">
    <property type="entry name" value="OTSB-like"/>
</dbReference>
<dbReference type="PANTHER" id="PTHR43768:SF3">
    <property type="entry name" value="TREHALOSE 6-PHOSPHATE PHOSPHATASE"/>
    <property type="match status" value="1"/>
</dbReference>
<dbReference type="RefSeq" id="WP_337918421.1">
    <property type="nucleotide sequence ID" value="NZ_BAABJL010000194.1"/>
</dbReference>
<dbReference type="EC" id="3.1.3.12" evidence="3"/>
<evidence type="ECO:0000256" key="2">
    <source>
        <dbReference type="ARBA" id="ARBA00024179"/>
    </source>
</evidence>
<keyword evidence="5" id="KW-1185">Reference proteome</keyword>
<dbReference type="SUPFAM" id="SSF56784">
    <property type="entry name" value="HAD-like"/>
    <property type="match status" value="1"/>
</dbReference>
<sequence>MSATPSLPTPRTDAGIAGLAALLEQPERAMLAFDFDGVLSPIVDDPERAFAHPAVVPVLARLAPRFQALAIVTGRPAEVVVRLGGFADVSALAGLLVVGHYGEERWDARTGEITAPPVAEGVESVRRALPRLLQEWGAPSGTRIEDKGRAVAVHVRQTADPAAAAELLNDRLTALAHDHDLVAQPGRMVLELKPAGMDKGAALRSLVAEVGPRGVAYTGDDLGDLPAYDAVEELRGEGLAGLLVCSGSTEVTALAERADLVLDGPPGVVAFLEALAARLDA</sequence>
<proteinExistence type="inferred from homology"/>
<dbReference type="Proteomes" id="UP000638648">
    <property type="component" value="Unassembled WGS sequence"/>
</dbReference>
<comment type="pathway">
    <text evidence="3">Glycan biosynthesis; trehalose biosynthesis.</text>
</comment>
<dbReference type="EMBL" id="JADBEM010000001">
    <property type="protein sequence ID" value="MBE1612456.1"/>
    <property type="molecule type" value="Genomic_DNA"/>
</dbReference>
<comment type="catalytic activity">
    <reaction evidence="3">
        <text>alpha,alpha-trehalose 6-phosphate + H2O = alpha,alpha-trehalose + phosphate</text>
        <dbReference type="Rhea" id="RHEA:23420"/>
        <dbReference type="ChEBI" id="CHEBI:15377"/>
        <dbReference type="ChEBI" id="CHEBI:16551"/>
        <dbReference type="ChEBI" id="CHEBI:43474"/>
        <dbReference type="ChEBI" id="CHEBI:58429"/>
        <dbReference type="EC" id="3.1.3.12"/>
    </reaction>
</comment>
<gene>
    <name evidence="4" type="ORF">HEB94_009304</name>
</gene>
<dbReference type="GO" id="GO:0046872">
    <property type="term" value="F:metal ion binding"/>
    <property type="evidence" value="ECO:0007669"/>
    <property type="project" value="UniProtKB-KW"/>
</dbReference>
<dbReference type="GO" id="GO:0004805">
    <property type="term" value="F:trehalose-phosphatase activity"/>
    <property type="evidence" value="ECO:0007669"/>
    <property type="project" value="UniProtKB-EC"/>
</dbReference>
<evidence type="ECO:0000256" key="1">
    <source>
        <dbReference type="ARBA" id="ARBA00022801"/>
    </source>
</evidence>
<dbReference type="AlphaFoldDB" id="A0A927N4D6"/>
<evidence type="ECO:0000313" key="4">
    <source>
        <dbReference type="EMBL" id="MBE1612456.1"/>
    </source>
</evidence>
<reference evidence="4" key="1">
    <citation type="submission" date="2020-10" db="EMBL/GenBank/DDBJ databases">
        <title>Sequencing the genomes of 1000 actinobacteria strains.</title>
        <authorList>
            <person name="Klenk H.-P."/>
        </authorList>
    </citation>
    <scope>NUCLEOTIDE SEQUENCE</scope>
    <source>
        <strain evidence="4">DSM 45354</strain>
    </source>
</reference>
<evidence type="ECO:0000313" key="5">
    <source>
        <dbReference type="Proteomes" id="UP000638648"/>
    </source>
</evidence>
<comment type="cofactor">
    <cofactor evidence="3">
        <name>Mg(2+)</name>
        <dbReference type="ChEBI" id="CHEBI:18420"/>
    </cofactor>
</comment>
<comment type="caution">
    <text evidence="4">The sequence shown here is derived from an EMBL/GenBank/DDBJ whole genome shotgun (WGS) entry which is preliminary data.</text>
</comment>
<evidence type="ECO:0000256" key="3">
    <source>
        <dbReference type="RuleBase" id="RU361117"/>
    </source>
</evidence>
<organism evidence="4 5">
    <name type="scientific">Actinopolymorpha pittospori</name>
    <dbReference type="NCBI Taxonomy" id="648752"/>
    <lineage>
        <taxon>Bacteria</taxon>
        <taxon>Bacillati</taxon>
        <taxon>Actinomycetota</taxon>
        <taxon>Actinomycetes</taxon>
        <taxon>Propionibacteriales</taxon>
        <taxon>Actinopolymorphaceae</taxon>
        <taxon>Actinopolymorpha</taxon>
    </lineage>
</organism>
<comment type="function">
    <text evidence="2 3">Removes the phosphate from trehalose 6-phosphate to produce free trehalose.</text>
</comment>
<dbReference type="GO" id="GO:0005992">
    <property type="term" value="P:trehalose biosynthetic process"/>
    <property type="evidence" value="ECO:0007669"/>
    <property type="project" value="InterPro"/>
</dbReference>